<evidence type="ECO:0000256" key="2">
    <source>
        <dbReference type="ARBA" id="ARBA00022840"/>
    </source>
</evidence>
<keyword evidence="4" id="KW-0805">Transcription regulation</keyword>
<dbReference type="PROSITE" id="PS00676">
    <property type="entry name" value="SIGMA54_INTERACT_2"/>
    <property type="match status" value="1"/>
</dbReference>
<evidence type="ECO:0000256" key="6">
    <source>
        <dbReference type="ARBA" id="ARBA00023159"/>
    </source>
</evidence>
<evidence type="ECO:0000313" key="10">
    <source>
        <dbReference type="Proteomes" id="UP000286100"/>
    </source>
</evidence>
<dbReference type="GO" id="GO:0006355">
    <property type="term" value="P:regulation of DNA-templated transcription"/>
    <property type="evidence" value="ECO:0007669"/>
    <property type="project" value="InterPro"/>
</dbReference>
<dbReference type="InterPro" id="IPR025943">
    <property type="entry name" value="Sigma_54_int_dom_ATP-bd_2"/>
</dbReference>
<evidence type="ECO:0000259" key="8">
    <source>
        <dbReference type="PROSITE" id="PS50045"/>
    </source>
</evidence>
<keyword evidence="1" id="KW-0547">Nucleotide-binding</keyword>
<evidence type="ECO:0000256" key="1">
    <source>
        <dbReference type="ARBA" id="ARBA00022741"/>
    </source>
</evidence>
<evidence type="ECO:0000256" key="7">
    <source>
        <dbReference type="ARBA" id="ARBA00023163"/>
    </source>
</evidence>
<dbReference type="Proteomes" id="UP000286100">
    <property type="component" value="Unassembled WGS sequence"/>
</dbReference>
<dbReference type="InterPro" id="IPR009057">
    <property type="entry name" value="Homeodomain-like_sf"/>
</dbReference>
<evidence type="ECO:0000313" key="9">
    <source>
        <dbReference type="EMBL" id="RJF93212.1"/>
    </source>
</evidence>
<evidence type="ECO:0000256" key="4">
    <source>
        <dbReference type="ARBA" id="ARBA00023015"/>
    </source>
</evidence>
<dbReference type="SUPFAM" id="SSF52540">
    <property type="entry name" value="P-loop containing nucleoside triphosphate hydrolases"/>
    <property type="match status" value="1"/>
</dbReference>
<dbReference type="PROSITE" id="PS00688">
    <property type="entry name" value="SIGMA54_INTERACT_3"/>
    <property type="match status" value="1"/>
</dbReference>
<dbReference type="Gene3D" id="1.10.8.60">
    <property type="match status" value="1"/>
</dbReference>
<dbReference type="RefSeq" id="WP_119759490.1">
    <property type="nucleotide sequence ID" value="NZ_QYUM01000002.1"/>
</dbReference>
<dbReference type="GO" id="GO:0005524">
    <property type="term" value="F:ATP binding"/>
    <property type="evidence" value="ECO:0007669"/>
    <property type="project" value="UniProtKB-KW"/>
</dbReference>
<accession>A0A418WPN5</accession>
<dbReference type="InterPro" id="IPR025944">
    <property type="entry name" value="Sigma_54_int_dom_CS"/>
</dbReference>
<keyword evidence="7" id="KW-0804">Transcription</keyword>
<dbReference type="GO" id="GO:0000160">
    <property type="term" value="P:phosphorelay signal transduction system"/>
    <property type="evidence" value="ECO:0007669"/>
    <property type="project" value="UniProtKB-KW"/>
</dbReference>
<dbReference type="Gene3D" id="3.40.50.300">
    <property type="entry name" value="P-loop containing nucleotide triphosphate hydrolases"/>
    <property type="match status" value="1"/>
</dbReference>
<dbReference type="InterPro" id="IPR058031">
    <property type="entry name" value="AAA_lid_NorR"/>
</dbReference>
<dbReference type="GO" id="GO:0043565">
    <property type="term" value="F:sequence-specific DNA binding"/>
    <property type="evidence" value="ECO:0007669"/>
    <property type="project" value="InterPro"/>
</dbReference>
<feature type="domain" description="Sigma-54 factor interaction" evidence="8">
    <location>
        <begin position="19"/>
        <end position="246"/>
    </location>
</feature>
<dbReference type="AlphaFoldDB" id="A0A418WPN5"/>
<comment type="caution">
    <text evidence="9">The sequence shown here is derived from an EMBL/GenBank/DDBJ whole genome shotgun (WGS) entry which is preliminary data.</text>
</comment>
<dbReference type="SMART" id="SM00382">
    <property type="entry name" value="AAA"/>
    <property type="match status" value="1"/>
</dbReference>
<dbReference type="Pfam" id="PF25601">
    <property type="entry name" value="AAA_lid_14"/>
    <property type="match status" value="1"/>
</dbReference>
<keyword evidence="3" id="KW-0902">Two-component regulatory system</keyword>
<reference evidence="9 10" key="1">
    <citation type="submission" date="2018-09" db="EMBL/GenBank/DDBJ databases">
        <authorList>
            <person name="Zhu H."/>
        </authorList>
    </citation>
    <scope>NUCLEOTIDE SEQUENCE [LARGE SCALE GENOMIC DNA]</scope>
    <source>
        <strain evidence="9 10">K2R01-6</strain>
    </source>
</reference>
<gene>
    <name evidence="9" type="ORF">D3876_02305</name>
</gene>
<dbReference type="SUPFAM" id="SSF46689">
    <property type="entry name" value="Homeodomain-like"/>
    <property type="match status" value="1"/>
</dbReference>
<organism evidence="9 10">
    <name type="scientific">Sphingomonas cavernae</name>
    <dbReference type="NCBI Taxonomy" id="2320861"/>
    <lineage>
        <taxon>Bacteria</taxon>
        <taxon>Pseudomonadati</taxon>
        <taxon>Pseudomonadota</taxon>
        <taxon>Alphaproteobacteria</taxon>
        <taxon>Sphingomonadales</taxon>
        <taxon>Sphingomonadaceae</taxon>
        <taxon>Sphingomonas</taxon>
    </lineage>
</organism>
<dbReference type="InterPro" id="IPR002078">
    <property type="entry name" value="Sigma_54_int"/>
</dbReference>
<dbReference type="InterPro" id="IPR027417">
    <property type="entry name" value="P-loop_NTPase"/>
</dbReference>
<name>A0A418WPN5_9SPHN</name>
<dbReference type="CDD" id="cd00009">
    <property type="entry name" value="AAA"/>
    <property type="match status" value="1"/>
</dbReference>
<keyword evidence="5" id="KW-0238">DNA-binding</keyword>
<dbReference type="EMBL" id="QYUM01000002">
    <property type="protein sequence ID" value="RJF93212.1"/>
    <property type="molecule type" value="Genomic_DNA"/>
</dbReference>
<dbReference type="Gene3D" id="1.10.10.60">
    <property type="entry name" value="Homeodomain-like"/>
    <property type="match status" value="1"/>
</dbReference>
<evidence type="ECO:0000256" key="5">
    <source>
        <dbReference type="ARBA" id="ARBA00023125"/>
    </source>
</evidence>
<proteinExistence type="predicted"/>
<sequence>MTVAWQPQQGVGGSVDTLLIGASDAIHSIRELVRQVAPTNASVLITGPSGSGKEMVARAIHVESRRTAGDLVAVNCGAIPSELLESELFGHERGSFTGAVTQMRGRFEDANGGSLFLDEIGDMPANMQVKLLRVIEERAITRIGGRTPIPIDTRIISATHRNIEAAIDNDSFREDLFYRLAVFPIHLPALNERPEDIAPLIAHFVALSTERRRPLTLSHAAMMRLQAYRWPGNVRELRNFVERASIVFPGKELSAEEVDMLLTRGQPRRRVVDREKAKVDEPVAEPALVQGELPLAPAVIAPGRPVDLKSLVAEFEYRHIVEALQASRGVVADAARLLSLQRTTLIEKMQKYGVSRVTS</sequence>
<dbReference type="InterPro" id="IPR002197">
    <property type="entry name" value="HTH_Fis"/>
</dbReference>
<keyword evidence="6" id="KW-0010">Activator</keyword>
<evidence type="ECO:0000256" key="3">
    <source>
        <dbReference type="ARBA" id="ARBA00023012"/>
    </source>
</evidence>
<dbReference type="Pfam" id="PF00158">
    <property type="entry name" value="Sigma54_activat"/>
    <property type="match status" value="1"/>
</dbReference>
<dbReference type="PANTHER" id="PTHR32071">
    <property type="entry name" value="TRANSCRIPTIONAL REGULATORY PROTEIN"/>
    <property type="match status" value="1"/>
</dbReference>
<dbReference type="FunFam" id="3.40.50.300:FF:000006">
    <property type="entry name" value="DNA-binding transcriptional regulator NtrC"/>
    <property type="match status" value="1"/>
</dbReference>
<dbReference type="Pfam" id="PF02954">
    <property type="entry name" value="HTH_8"/>
    <property type="match status" value="1"/>
</dbReference>
<dbReference type="OrthoDB" id="9154941at2"/>
<dbReference type="InterPro" id="IPR003593">
    <property type="entry name" value="AAA+_ATPase"/>
</dbReference>
<dbReference type="PROSITE" id="PS50045">
    <property type="entry name" value="SIGMA54_INTERACT_4"/>
    <property type="match status" value="1"/>
</dbReference>
<keyword evidence="2" id="KW-0067">ATP-binding</keyword>
<dbReference type="PRINTS" id="PR01590">
    <property type="entry name" value="HTHFIS"/>
</dbReference>
<protein>
    <submittedName>
        <fullName evidence="9">Sigma-54-dependent Fis family transcriptional regulator</fullName>
    </submittedName>
</protein>
<keyword evidence="10" id="KW-1185">Reference proteome</keyword>